<evidence type="ECO:0000313" key="3">
    <source>
        <dbReference type="EMBL" id="CAB4896330.1"/>
    </source>
</evidence>
<name>A0A6J7PWF3_9ZZZZ</name>
<protein>
    <submittedName>
        <fullName evidence="5">Unannotated protein</fullName>
    </submittedName>
</protein>
<evidence type="ECO:0000313" key="4">
    <source>
        <dbReference type="EMBL" id="CAB4977091.1"/>
    </source>
</evidence>
<dbReference type="AlphaFoldDB" id="A0A6J7PWF3"/>
<evidence type="ECO:0000313" key="5">
    <source>
        <dbReference type="EMBL" id="CAB5007989.1"/>
    </source>
</evidence>
<proteinExistence type="predicted"/>
<organism evidence="5">
    <name type="scientific">freshwater metagenome</name>
    <dbReference type="NCBI Taxonomy" id="449393"/>
    <lineage>
        <taxon>unclassified sequences</taxon>
        <taxon>metagenomes</taxon>
        <taxon>ecological metagenomes</taxon>
    </lineage>
</organism>
<gene>
    <name evidence="2" type="ORF">UFOPK2967_00171</name>
    <name evidence="3" type="ORF">UFOPK3587_00215</name>
    <name evidence="4" type="ORF">UFOPK3984_00149</name>
    <name evidence="5" type="ORF">UFOPK4114_00076</name>
</gene>
<dbReference type="EMBL" id="CAFBOP010000003">
    <property type="protein sequence ID" value="CAB4977091.1"/>
    <property type="molecule type" value="Genomic_DNA"/>
</dbReference>
<dbReference type="InterPro" id="IPR022292">
    <property type="entry name" value="CHP03843"/>
</dbReference>
<dbReference type="EMBL" id="CAFBMN010000005">
    <property type="protein sequence ID" value="CAB4896330.1"/>
    <property type="molecule type" value="Genomic_DNA"/>
</dbReference>
<reference evidence="5" key="1">
    <citation type="submission" date="2020-05" db="EMBL/GenBank/DDBJ databases">
        <authorList>
            <person name="Chiriac C."/>
            <person name="Salcher M."/>
            <person name="Ghai R."/>
            <person name="Kavagutti S V."/>
        </authorList>
    </citation>
    <scope>NUCLEOTIDE SEQUENCE</scope>
</reference>
<dbReference type="EMBL" id="CAFAAC010000004">
    <property type="protein sequence ID" value="CAB4779361.1"/>
    <property type="molecule type" value="Genomic_DNA"/>
</dbReference>
<sequence>MQEGMFVRGLMVTAAELNVLHSVLRHGEIRVTGRLVDASNATLYACAFKNEVEIACIYKPVAGERPLWDFASGTLADREYAAYLISEASGLGVVPLTILREGPFGKGMVQLWIDIDESVDLVELFQKDLPQLRKIALFDAIVNNTDRKIGHLLPTTDDEIYGCDHGVTFHESDKLRTVLWQWAGAALFIEEIALLQRLLDNLEQKLGKQLLDHVTELELIALKSRVNRLLNDEVFPLPSKDWPAVPWPAY</sequence>
<evidence type="ECO:0000313" key="2">
    <source>
        <dbReference type="EMBL" id="CAB4779361.1"/>
    </source>
</evidence>
<accession>A0A6J7PWF3</accession>
<feature type="coiled-coil region" evidence="1">
    <location>
        <begin position="185"/>
        <end position="212"/>
    </location>
</feature>
<dbReference type="EMBL" id="CAFBPP010000001">
    <property type="protein sequence ID" value="CAB5007989.1"/>
    <property type="molecule type" value="Genomic_DNA"/>
</dbReference>
<evidence type="ECO:0000256" key="1">
    <source>
        <dbReference type="SAM" id="Coils"/>
    </source>
</evidence>
<dbReference type="NCBIfam" id="TIGR03843">
    <property type="entry name" value="SCO1664 family protein"/>
    <property type="match status" value="1"/>
</dbReference>
<keyword evidence="1" id="KW-0175">Coiled coil</keyword>